<feature type="region of interest" description="Disordered" evidence="1">
    <location>
        <begin position="1"/>
        <end position="113"/>
    </location>
</feature>
<name>X1RWS8_9ZZZZ</name>
<accession>X1RWS8</accession>
<protein>
    <submittedName>
        <fullName evidence="2">Uncharacterized protein</fullName>
    </submittedName>
</protein>
<dbReference type="AlphaFoldDB" id="X1RWS8"/>
<feature type="compositionally biased region" description="Basic and acidic residues" evidence="1">
    <location>
        <begin position="1"/>
        <end position="111"/>
    </location>
</feature>
<dbReference type="PANTHER" id="PTHR47372:SF5">
    <property type="entry name" value="LATE EMBRYOGENESIS ABUNDANT PROTEIN (LEA) FAMILY PROTEIN"/>
    <property type="match status" value="1"/>
</dbReference>
<organism evidence="2">
    <name type="scientific">marine sediment metagenome</name>
    <dbReference type="NCBI Taxonomy" id="412755"/>
    <lineage>
        <taxon>unclassified sequences</taxon>
        <taxon>metagenomes</taxon>
        <taxon>ecological metagenomes</taxon>
    </lineage>
</organism>
<gene>
    <name evidence="2" type="ORF">S12H4_14968</name>
</gene>
<reference evidence="2" key="1">
    <citation type="journal article" date="2014" name="Front. Microbiol.">
        <title>High frequency of phylogenetically diverse reductive dehalogenase-homologous genes in deep subseafloor sedimentary metagenomes.</title>
        <authorList>
            <person name="Kawai M."/>
            <person name="Futagami T."/>
            <person name="Toyoda A."/>
            <person name="Takaki Y."/>
            <person name="Nishi S."/>
            <person name="Hori S."/>
            <person name="Arai W."/>
            <person name="Tsubouchi T."/>
            <person name="Morono Y."/>
            <person name="Uchiyama I."/>
            <person name="Ito T."/>
            <person name="Fujiyama A."/>
            <person name="Inagaki F."/>
            <person name="Takami H."/>
        </authorList>
    </citation>
    <scope>NUCLEOTIDE SEQUENCE</scope>
    <source>
        <strain evidence="2">Expedition CK06-06</strain>
    </source>
</reference>
<evidence type="ECO:0000256" key="1">
    <source>
        <dbReference type="SAM" id="MobiDB-lite"/>
    </source>
</evidence>
<comment type="caution">
    <text evidence="2">The sequence shown here is derived from an EMBL/GenBank/DDBJ whole genome shotgun (WGS) entry which is preliminary data.</text>
</comment>
<dbReference type="PANTHER" id="PTHR47372">
    <property type="entry name" value="DAUER UP-REGULATED-RELATED"/>
    <property type="match status" value="1"/>
</dbReference>
<dbReference type="EMBL" id="BARW01007162">
    <property type="protein sequence ID" value="GAI85237.1"/>
    <property type="molecule type" value="Genomic_DNA"/>
</dbReference>
<proteinExistence type="predicted"/>
<evidence type="ECO:0000313" key="2">
    <source>
        <dbReference type="EMBL" id="GAI85237.1"/>
    </source>
</evidence>
<sequence length="202" mass="22588">MAEARARRQAMEEKKMAERKAGELAKRKAREAKEAREKEKRKAKEAKERAERKAKEAKEKAKREAKEAKEKAKREAKEAKEREKREAKEAKEKAKKAEKTKPAKEKVKKAAEPSVDAGTYRGMVTLNITPPVDFAQLDVLKQALFGVEDLRVVMVGGAVGEGSRVLVSAEEPLPLINVLRRIPVVEEVAGKGGEIQVRLKAR</sequence>